<feature type="non-terminal residue" evidence="1">
    <location>
        <position position="1"/>
    </location>
</feature>
<evidence type="ECO:0000313" key="1">
    <source>
        <dbReference type="EMBL" id="KAK2577653.1"/>
    </source>
</evidence>
<name>A0AAD9VK77_9HYME</name>
<gene>
    <name evidence="1" type="ORF">KPH14_000407</name>
</gene>
<protein>
    <submittedName>
        <fullName evidence="1">Uncharacterized protein</fullName>
    </submittedName>
</protein>
<evidence type="ECO:0000313" key="2">
    <source>
        <dbReference type="Proteomes" id="UP001258017"/>
    </source>
</evidence>
<organism evidence="1 2">
    <name type="scientific">Odynerus spinipes</name>
    <dbReference type="NCBI Taxonomy" id="1348599"/>
    <lineage>
        <taxon>Eukaryota</taxon>
        <taxon>Metazoa</taxon>
        <taxon>Ecdysozoa</taxon>
        <taxon>Arthropoda</taxon>
        <taxon>Hexapoda</taxon>
        <taxon>Insecta</taxon>
        <taxon>Pterygota</taxon>
        <taxon>Neoptera</taxon>
        <taxon>Endopterygota</taxon>
        <taxon>Hymenoptera</taxon>
        <taxon>Apocrita</taxon>
        <taxon>Aculeata</taxon>
        <taxon>Vespoidea</taxon>
        <taxon>Vespidae</taxon>
        <taxon>Eumeninae</taxon>
        <taxon>Odynerus</taxon>
    </lineage>
</organism>
<accession>A0AAD9VK77</accession>
<dbReference type="Proteomes" id="UP001258017">
    <property type="component" value="Unassembled WGS sequence"/>
</dbReference>
<reference evidence="1" key="1">
    <citation type="submission" date="2021-08" db="EMBL/GenBank/DDBJ databases">
        <authorList>
            <person name="Misof B."/>
            <person name="Oliver O."/>
            <person name="Podsiadlowski L."/>
            <person name="Donath A."/>
            <person name="Peters R."/>
            <person name="Mayer C."/>
            <person name="Rust J."/>
            <person name="Gunkel S."/>
            <person name="Lesny P."/>
            <person name="Martin S."/>
            <person name="Oeyen J.P."/>
            <person name="Petersen M."/>
            <person name="Panagiotis P."/>
            <person name="Wilbrandt J."/>
            <person name="Tanja T."/>
        </authorList>
    </citation>
    <scope>NUCLEOTIDE SEQUENCE</scope>
    <source>
        <strain evidence="1">GBR_01_08_01A</strain>
        <tissue evidence="1">Thorax + abdomen</tissue>
    </source>
</reference>
<dbReference type="AlphaFoldDB" id="A0AAD9VK77"/>
<reference evidence="1" key="2">
    <citation type="journal article" date="2023" name="Commun. Biol.">
        <title>Intrasexual cuticular hydrocarbon dimorphism in a wasp sheds light on hydrocarbon biosynthesis genes in Hymenoptera.</title>
        <authorList>
            <person name="Moris V.C."/>
            <person name="Podsiadlowski L."/>
            <person name="Martin S."/>
            <person name="Oeyen J.P."/>
            <person name="Donath A."/>
            <person name="Petersen M."/>
            <person name="Wilbrandt J."/>
            <person name="Misof B."/>
            <person name="Liedtke D."/>
            <person name="Thamm M."/>
            <person name="Scheiner R."/>
            <person name="Schmitt T."/>
            <person name="Niehuis O."/>
        </authorList>
    </citation>
    <scope>NUCLEOTIDE SEQUENCE</scope>
    <source>
        <strain evidence="1">GBR_01_08_01A</strain>
    </source>
</reference>
<sequence length="482" mass="55299">KTKNIFETNVTNKKDNAELLHKDDDKKWLTLLSNFKKSLSQQVINKPGWFIVEGNLERENIRESFLLLPKDYNLSAISEQSTYKINKSENKLEFEYDGKSQKSNFQDIKFSFTRLNITGNVRHLRQKAYAGGPKSILTLKSQKIEQLPFSRFNPTDSISHRPSDTLDFSGAYGLYLWEIFFHIPMLVAWHLHKEQDFATARKWYQYIFNPTNNNKEWQFLPFEKHNSDNIVESINDTQTAEELAIDPFDPYTIAKQRTTAFEKYIIISYIDNLIDWGDMLFAKGSWEALNQATMLYIRAWDLLGPKPIKKGNFSVQPQSFSELKDHDLLKMETELPAGSQLAVQSDEAHDLIKYSNYFCKPENKSFIATSTRLGACGIFGAAALAHWIPTVFGFSFGGAKPGFSTQTGADFLTTLADIKKEGAELSNIIASYQRRAEDWDLQKKLAACDVKQINHTIEANQINQTIAEQELKVHKESIKQNQ</sequence>
<dbReference type="EMBL" id="JAIFRP010003311">
    <property type="protein sequence ID" value="KAK2577653.1"/>
    <property type="molecule type" value="Genomic_DNA"/>
</dbReference>
<comment type="caution">
    <text evidence="1">The sequence shown here is derived from an EMBL/GenBank/DDBJ whole genome shotgun (WGS) entry which is preliminary data.</text>
</comment>
<proteinExistence type="predicted"/>
<feature type="non-terminal residue" evidence="1">
    <location>
        <position position="482"/>
    </location>
</feature>
<keyword evidence="2" id="KW-1185">Reference proteome</keyword>